<keyword evidence="3" id="KW-0378">Hydrolase</keyword>
<dbReference type="SMART" id="SM00986">
    <property type="entry name" value="UDG"/>
    <property type="match status" value="1"/>
</dbReference>
<name>A0A6C0ECX0_9ZZZZ</name>
<dbReference type="Gene3D" id="3.40.470.10">
    <property type="entry name" value="Uracil-DNA glycosylase-like domain"/>
    <property type="match status" value="1"/>
</dbReference>
<dbReference type="GO" id="GO:0097510">
    <property type="term" value="P:base-excision repair, AP site formation via deaminated base removal"/>
    <property type="evidence" value="ECO:0007669"/>
    <property type="project" value="TreeGrafter"/>
</dbReference>
<keyword evidence="4" id="KW-0234">DNA repair</keyword>
<dbReference type="GO" id="GO:0004844">
    <property type="term" value="F:uracil DNA N-glycosylase activity"/>
    <property type="evidence" value="ECO:0007669"/>
    <property type="project" value="InterPro"/>
</dbReference>
<dbReference type="AlphaFoldDB" id="A0A6C0ECX0"/>
<dbReference type="PANTHER" id="PTHR11264:SF0">
    <property type="entry name" value="URACIL-DNA GLYCOSYLASE"/>
    <property type="match status" value="1"/>
</dbReference>
<comment type="similarity">
    <text evidence="1">Belongs to the uracil-DNA glycosylase (UDG) superfamily. UNG family.</text>
</comment>
<dbReference type="Pfam" id="PF03167">
    <property type="entry name" value="UDG"/>
    <property type="match status" value="1"/>
</dbReference>
<sequence length="260" mass="30083">MLSYKTYAKKPDWGEKYKDGDVKIVKYYDHSWDDMFSRLFSDERMKLIIDRLSSDVKKESLIYPKPEFVLHAFLLTALSSLKVVFIGQDPYFNFREVNDVKVPEAYGLSFSVPCGVPIPSSLSSIFNNLVKNKHMSHKPENGCLDFWAYQGCLMLNTALTVIDKQIKIHSGIWKWFTDYVIKYISSNKDYLIFVLWGADAFEKTKLIDLDKHDAIITSHPSGRSADKPLKGFPAFNDFDHFGEINTLLKKKKMTPIIWQL</sequence>
<dbReference type="PANTHER" id="PTHR11264">
    <property type="entry name" value="URACIL-DNA GLYCOSYLASE"/>
    <property type="match status" value="1"/>
</dbReference>
<evidence type="ECO:0000256" key="4">
    <source>
        <dbReference type="ARBA" id="ARBA00023204"/>
    </source>
</evidence>
<dbReference type="InterPro" id="IPR036895">
    <property type="entry name" value="Uracil-DNA_glycosylase-like_sf"/>
</dbReference>
<evidence type="ECO:0000256" key="1">
    <source>
        <dbReference type="ARBA" id="ARBA00008184"/>
    </source>
</evidence>
<reference evidence="6" key="1">
    <citation type="journal article" date="2020" name="Nature">
        <title>Giant virus diversity and host interactions through global metagenomics.</title>
        <authorList>
            <person name="Schulz F."/>
            <person name="Roux S."/>
            <person name="Paez-Espino D."/>
            <person name="Jungbluth S."/>
            <person name="Walsh D.A."/>
            <person name="Denef V.J."/>
            <person name="McMahon K.D."/>
            <person name="Konstantinidis K.T."/>
            <person name="Eloe-Fadrosh E.A."/>
            <person name="Kyrpides N.C."/>
            <person name="Woyke T."/>
        </authorList>
    </citation>
    <scope>NUCLEOTIDE SEQUENCE</scope>
    <source>
        <strain evidence="6">GVMAG-M-3300023179-27</strain>
    </source>
</reference>
<dbReference type="NCBIfam" id="NF003592">
    <property type="entry name" value="PRK05254.1-5"/>
    <property type="match status" value="1"/>
</dbReference>
<keyword evidence="2" id="KW-0227">DNA damage</keyword>
<evidence type="ECO:0000259" key="5">
    <source>
        <dbReference type="SMART" id="SM00986"/>
    </source>
</evidence>
<dbReference type="SUPFAM" id="SSF52141">
    <property type="entry name" value="Uracil-DNA glycosylase-like"/>
    <property type="match status" value="1"/>
</dbReference>
<feature type="domain" description="Uracil-DNA glycosylase-like" evidence="5">
    <location>
        <begin position="74"/>
        <end position="239"/>
    </location>
</feature>
<dbReference type="EMBL" id="MN739792">
    <property type="protein sequence ID" value="QHT26481.1"/>
    <property type="molecule type" value="Genomic_DNA"/>
</dbReference>
<organism evidence="6">
    <name type="scientific">viral metagenome</name>
    <dbReference type="NCBI Taxonomy" id="1070528"/>
    <lineage>
        <taxon>unclassified sequences</taxon>
        <taxon>metagenomes</taxon>
        <taxon>organismal metagenomes</taxon>
    </lineage>
</organism>
<dbReference type="SMART" id="SM00987">
    <property type="entry name" value="UreE_C"/>
    <property type="match status" value="1"/>
</dbReference>
<dbReference type="InterPro" id="IPR002043">
    <property type="entry name" value="UDG_fam1"/>
</dbReference>
<evidence type="ECO:0000313" key="6">
    <source>
        <dbReference type="EMBL" id="QHT26481.1"/>
    </source>
</evidence>
<evidence type="ECO:0000256" key="3">
    <source>
        <dbReference type="ARBA" id="ARBA00022801"/>
    </source>
</evidence>
<proteinExistence type="inferred from homology"/>
<dbReference type="CDD" id="cd10027">
    <property type="entry name" value="UDG-F1-like"/>
    <property type="match status" value="1"/>
</dbReference>
<accession>A0A6C0ECX0</accession>
<protein>
    <recommendedName>
        <fullName evidence="5">Uracil-DNA glycosylase-like domain-containing protein</fullName>
    </recommendedName>
</protein>
<dbReference type="InterPro" id="IPR005122">
    <property type="entry name" value="Uracil-DNA_glycosylase-like"/>
</dbReference>
<evidence type="ECO:0000256" key="2">
    <source>
        <dbReference type="ARBA" id="ARBA00022763"/>
    </source>
</evidence>